<dbReference type="InterPro" id="IPR036390">
    <property type="entry name" value="WH_DNA-bd_sf"/>
</dbReference>
<dbReference type="EMBL" id="CP113361">
    <property type="protein sequence ID" value="WAI00550.1"/>
    <property type="molecule type" value="Genomic_DNA"/>
</dbReference>
<evidence type="ECO:0000313" key="1">
    <source>
        <dbReference type="EMBL" id="WAI00550.1"/>
    </source>
</evidence>
<evidence type="ECO:0000313" key="2">
    <source>
        <dbReference type="Proteomes" id="UP001163096"/>
    </source>
</evidence>
<dbReference type="KEGG" id="mou:OU421_08920"/>
<keyword evidence="2" id="KW-1185">Reference proteome</keyword>
<gene>
    <name evidence="1" type="ORF">OU421_08920</name>
</gene>
<name>A0A9X9T7C2_METOG</name>
<sequence length="151" mass="17292">MKETDEDFKDRIRDLEGGDLRVGIDILKNSDLNAERGARTEVIEKDVTTAFETVRGAHLTLLIEGLKPGPERLLSHIIQMKQGSPTASLTSHILYESFKEKRDISYTAFRNWLRRLSDLRLIDIHQRAAIGNAHEIELRFDPSMMEEGCRT</sequence>
<organism evidence="1 2">
    <name type="scientific">Methanogenium organophilum</name>
    <dbReference type="NCBI Taxonomy" id="2199"/>
    <lineage>
        <taxon>Archaea</taxon>
        <taxon>Methanobacteriati</taxon>
        <taxon>Methanobacteriota</taxon>
        <taxon>Stenosarchaea group</taxon>
        <taxon>Methanomicrobia</taxon>
        <taxon>Methanomicrobiales</taxon>
        <taxon>Methanomicrobiaceae</taxon>
        <taxon>Methanogenium</taxon>
    </lineage>
</organism>
<protein>
    <submittedName>
        <fullName evidence="1">Uncharacterized protein</fullName>
    </submittedName>
</protein>
<dbReference type="Proteomes" id="UP001163096">
    <property type="component" value="Chromosome"/>
</dbReference>
<accession>A0A9X9T7C2</accession>
<reference evidence="1" key="1">
    <citation type="submission" date="2022-11" db="EMBL/GenBank/DDBJ databases">
        <title>Complete genome sequence of Methanogenium organophilum DSM 3596.</title>
        <authorList>
            <person name="Chen S.-C."/>
            <person name="Lai S.-J."/>
            <person name="You Y.-T."/>
        </authorList>
    </citation>
    <scope>NUCLEOTIDE SEQUENCE</scope>
    <source>
        <strain evidence="1">DSM 3596</strain>
    </source>
</reference>
<dbReference type="SUPFAM" id="SSF46785">
    <property type="entry name" value="Winged helix' DNA-binding domain"/>
    <property type="match status" value="1"/>
</dbReference>
<dbReference type="GeneID" id="76835220"/>
<proteinExistence type="predicted"/>
<dbReference type="RefSeq" id="WP_268185752.1">
    <property type="nucleotide sequence ID" value="NZ_CP113361.1"/>
</dbReference>
<dbReference type="AlphaFoldDB" id="A0A9X9T7C2"/>